<dbReference type="Gene3D" id="3.20.20.70">
    <property type="entry name" value="Aldolase class I"/>
    <property type="match status" value="1"/>
</dbReference>
<keyword evidence="10" id="KW-1185">Reference proteome</keyword>
<evidence type="ECO:0000313" key="10">
    <source>
        <dbReference type="Proteomes" id="UP000501452"/>
    </source>
</evidence>
<keyword evidence="3 7" id="KW-0210">Decarboxylase</keyword>
<feature type="active site" description="Proton donor" evidence="7">
    <location>
        <position position="96"/>
    </location>
</feature>
<dbReference type="InterPro" id="IPR011060">
    <property type="entry name" value="RibuloseP-bd_barrel"/>
</dbReference>
<dbReference type="PANTHER" id="PTHR43375">
    <property type="entry name" value="OROTIDINE 5'-PHOSPHATE DECARBOXYLASE"/>
    <property type="match status" value="1"/>
</dbReference>
<dbReference type="CDD" id="cd04725">
    <property type="entry name" value="OMP_decarboxylase_like"/>
    <property type="match status" value="1"/>
</dbReference>
<protein>
    <recommendedName>
        <fullName evidence="7">Orotidine 5'-phosphate decarboxylase</fullName>
        <ecNumber evidence="7">4.1.1.23</ecNumber>
    </recommendedName>
    <alternativeName>
        <fullName evidence="7">OMP decarboxylase</fullName>
        <shortName evidence="7">OMPDCase</shortName>
        <shortName evidence="7">OMPdecase</shortName>
    </alternativeName>
</protein>
<evidence type="ECO:0000256" key="6">
    <source>
        <dbReference type="ARBA" id="ARBA00049157"/>
    </source>
</evidence>
<dbReference type="PANTHER" id="PTHR43375:SF1">
    <property type="entry name" value="OROTIDINE 5'-PHOSPHATE DECARBOXYLASE"/>
    <property type="match status" value="1"/>
</dbReference>
<keyword evidence="4 7" id="KW-0665">Pyrimidine biosynthesis</keyword>
<dbReference type="EMBL" id="CP045119">
    <property type="protein sequence ID" value="QIN82128.1"/>
    <property type="molecule type" value="Genomic_DNA"/>
</dbReference>
<dbReference type="UniPathway" id="UPA00070">
    <property type="reaction ID" value="UER00120"/>
</dbReference>
<dbReference type="Pfam" id="PF00215">
    <property type="entry name" value="OMPdecase"/>
    <property type="match status" value="1"/>
</dbReference>
<dbReference type="NCBIfam" id="TIGR02127">
    <property type="entry name" value="pyrF_sub2"/>
    <property type="match status" value="1"/>
</dbReference>
<dbReference type="EC" id="4.1.1.23" evidence="7"/>
<evidence type="ECO:0000256" key="2">
    <source>
        <dbReference type="ARBA" id="ARBA00008847"/>
    </source>
</evidence>
<reference evidence="9 10" key="1">
    <citation type="submission" date="2019-10" db="EMBL/GenBank/DDBJ databases">
        <title>Rubrobacter sp nov SCSIO 52090 isolated from a deep-sea sediment in the South China Sea.</title>
        <authorList>
            <person name="Chen R.W."/>
        </authorList>
    </citation>
    <scope>NUCLEOTIDE SEQUENCE [LARGE SCALE GENOMIC DNA]</scope>
    <source>
        <strain evidence="9 10">SCSIO 52909</strain>
    </source>
</reference>
<comment type="catalytic activity">
    <reaction evidence="6 7">
        <text>orotidine 5'-phosphate + H(+) = UMP + CO2</text>
        <dbReference type="Rhea" id="RHEA:11596"/>
        <dbReference type="ChEBI" id="CHEBI:15378"/>
        <dbReference type="ChEBI" id="CHEBI:16526"/>
        <dbReference type="ChEBI" id="CHEBI:57538"/>
        <dbReference type="ChEBI" id="CHEBI:57865"/>
        <dbReference type="EC" id="4.1.1.23"/>
    </reaction>
</comment>
<evidence type="ECO:0000256" key="7">
    <source>
        <dbReference type="HAMAP-Rule" id="MF_01215"/>
    </source>
</evidence>
<dbReference type="HAMAP" id="MF_01215">
    <property type="entry name" value="OMPdecase_type2"/>
    <property type="match status" value="1"/>
</dbReference>
<dbReference type="SUPFAM" id="SSF51366">
    <property type="entry name" value="Ribulose-phoshate binding barrel"/>
    <property type="match status" value="1"/>
</dbReference>
<keyword evidence="5 7" id="KW-0456">Lyase</keyword>
<feature type="domain" description="Orotidine 5'-phosphate decarboxylase" evidence="8">
    <location>
        <begin position="16"/>
        <end position="259"/>
    </location>
</feature>
<evidence type="ECO:0000259" key="8">
    <source>
        <dbReference type="SMART" id="SM00934"/>
    </source>
</evidence>
<organism evidence="9 10">
    <name type="scientific">Rubrobacter tropicus</name>
    <dbReference type="NCBI Taxonomy" id="2653851"/>
    <lineage>
        <taxon>Bacteria</taxon>
        <taxon>Bacillati</taxon>
        <taxon>Actinomycetota</taxon>
        <taxon>Rubrobacteria</taxon>
        <taxon>Rubrobacterales</taxon>
        <taxon>Rubrobacteraceae</taxon>
        <taxon>Rubrobacter</taxon>
    </lineage>
</organism>
<dbReference type="KEGG" id="rub:GBA63_05310"/>
<dbReference type="InterPro" id="IPR013785">
    <property type="entry name" value="Aldolase_TIM"/>
</dbReference>
<proteinExistence type="inferred from homology"/>
<evidence type="ECO:0000256" key="3">
    <source>
        <dbReference type="ARBA" id="ARBA00022793"/>
    </source>
</evidence>
<comment type="pathway">
    <text evidence="1 7">Pyrimidine metabolism; UMP biosynthesis via de novo pathway; UMP from orotate: step 2/2.</text>
</comment>
<dbReference type="GO" id="GO:0004590">
    <property type="term" value="F:orotidine-5'-phosphate decarboxylase activity"/>
    <property type="evidence" value="ECO:0007669"/>
    <property type="project" value="UniProtKB-UniRule"/>
</dbReference>
<evidence type="ECO:0000256" key="4">
    <source>
        <dbReference type="ARBA" id="ARBA00022975"/>
    </source>
</evidence>
<sequence>MGLRALAQAARRKESPLVVGLDPAPLRFPGELRDLAEAQATLEFCLGILEAVEPYAAAVKPQVAFFERLGPEGMKVYAALVSAARDLGLPVISDAKRGDIGPVAAAYAEAHLRLYGATCVTVNPYMGSDAVLPFLEEARRRDAGGGVFALVATSNPSSGEIQQATDPPLHEVAARLVANLGQRDGDYLDCGAVVGATRPSIGRRVRELLPDALFLTPGYGAQGGGAPEVVPLLDARGAGVLVNSSRAILYAHEKTSTDYRHAASEAARQARDDLRHAGVRC</sequence>
<gene>
    <name evidence="7 9" type="primary">pyrF</name>
    <name evidence="9" type="ORF">GBA63_05310</name>
</gene>
<evidence type="ECO:0000313" key="9">
    <source>
        <dbReference type="EMBL" id="QIN82128.1"/>
    </source>
</evidence>
<evidence type="ECO:0000256" key="1">
    <source>
        <dbReference type="ARBA" id="ARBA00004861"/>
    </source>
</evidence>
<dbReference type="Proteomes" id="UP000501452">
    <property type="component" value="Chromosome"/>
</dbReference>
<accession>A0A6G8Q6S3</accession>
<dbReference type="InterPro" id="IPR001754">
    <property type="entry name" value="OMPdeCOase_dom"/>
</dbReference>
<comment type="similarity">
    <text evidence="2 7">Belongs to the OMP decarboxylase family. Type 2 subfamily.</text>
</comment>
<dbReference type="GO" id="GO:0006207">
    <property type="term" value="P:'de novo' pyrimidine nucleobase biosynthetic process"/>
    <property type="evidence" value="ECO:0007669"/>
    <property type="project" value="InterPro"/>
</dbReference>
<evidence type="ECO:0000256" key="5">
    <source>
        <dbReference type="ARBA" id="ARBA00023239"/>
    </source>
</evidence>
<dbReference type="AlphaFoldDB" id="A0A6G8Q6S3"/>
<dbReference type="GO" id="GO:0044205">
    <property type="term" value="P:'de novo' UMP biosynthetic process"/>
    <property type="evidence" value="ECO:0007669"/>
    <property type="project" value="UniProtKB-UniRule"/>
</dbReference>
<name>A0A6G8Q6S3_9ACTN</name>
<dbReference type="InterPro" id="IPR011995">
    <property type="entry name" value="OMPdecase_type-2"/>
</dbReference>
<dbReference type="SMART" id="SM00934">
    <property type="entry name" value="OMPdecase"/>
    <property type="match status" value="1"/>
</dbReference>